<comment type="caution">
    <text evidence="2">The sequence shown here is derived from an EMBL/GenBank/DDBJ whole genome shotgun (WGS) entry which is preliminary data.</text>
</comment>
<organism evidence="2 3">
    <name type="scientific">Aquamicrobium segne</name>
    <dbReference type="NCBI Taxonomy" id="469547"/>
    <lineage>
        <taxon>Bacteria</taxon>
        <taxon>Pseudomonadati</taxon>
        <taxon>Pseudomonadota</taxon>
        <taxon>Alphaproteobacteria</taxon>
        <taxon>Hyphomicrobiales</taxon>
        <taxon>Phyllobacteriaceae</taxon>
        <taxon>Aquamicrobium</taxon>
    </lineage>
</organism>
<dbReference type="Pfam" id="PF03479">
    <property type="entry name" value="PCC"/>
    <property type="match status" value="1"/>
</dbReference>
<protein>
    <submittedName>
        <fullName evidence="2">PPC domain-containing DNA-binding protein</fullName>
    </submittedName>
</protein>
<dbReference type="SUPFAM" id="SSF117856">
    <property type="entry name" value="AF0104/ALDC/Ptd012-like"/>
    <property type="match status" value="1"/>
</dbReference>
<proteinExistence type="predicted"/>
<dbReference type="EMBL" id="JBHSLL010000026">
    <property type="protein sequence ID" value="MFC5386314.1"/>
    <property type="molecule type" value="Genomic_DNA"/>
</dbReference>
<dbReference type="PANTHER" id="PTHR34988">
    <property type="entry name" value="PROTEIN, PUTATIVE-RELATED"/>
    <property type="match status" value="1"/>
</dbReference>
<keyword evidence="2" id="KW-0238">DNA-binding</keyword>
<feature type="domain" description="PPC" evidence="1">
    <location>
        <begin position="1"/>
        <end position="94"/>
    </location>
</feature>
<dbReference type="Proteomes" id="UP001596016">
    <property type="component" value="Unassembled WGS sequence"/>
</dbReference>
<accession>A0ABW0GYZ9</accession>
<reference evidence="3" key="1">
    <citation type="journal article" date="2019" name="Int. J. Syst. Evol. Microbiol.">
        <title>The Global Catalogue of Microorganisms (GCM) 10K type strain sequencing project: providing services to taxonomists for standard genome sequencing and annotation.</title>
        <authorList>
            <consortium name="The Broad Institute Genomics Platform"/>
            <consortium name="The Broad Institute Genome Sequencing Center for Infectious Disease"/>
            <person name="Wu L."/>
            <person name="Ma J."/>
        </authorList>
    </citation>
    <scope>NUCLEOTIDE SEQUENCE [LARGE SCALE GENOMIC DNA]</scope>
    <source>
        <strain evidence="3">CGMCC 4.1415</strain>
    </source>
</reference>
<evidence type="ECO:0000313" key="2">
    <source>
        <dbReference type="EMBL" id="MFC5386314.1"/>
    </source>
</evidence>
<dbReference type="GO" id="GO:0003677">
    <property type="term" value="F:DNA binding"/>
    <property type="evidence" value="ECO:0007669"/>
    <property type="project" value="UniProtKB-KW"/>
</dbReference>
<dbReference type="PANTHER" id="PTHR34988:SF1">
    <property type="entry name" value="DNA-BINDING PROTEIN"/>
    <property type="match status" value="1"/>
</dbReference>
<evidence type="ECO:0000259" key="1">
    <source>
        <dbReference type="PROSITE" id="PS51742"/>
    </source>
</evidence>
<name>A0ABW0GYZ9_9HYPH</name>
<dbReference type="InterPro" id="IPR005175">
    <property type="entry name" value="PPC_dom"/>
</dbReference>
<evidence type="ECO:0000313" key="3">
    <source>
        <dbReference type="Proteomes" id="UP001596016"/>
    </source>
</evidence>
<dbReference type="Gene3D" id="3.30.1330.80">
    <property type="entry name" value="Hypothetical protein, similar to alpha- acetolactate decarboxylase, domain 2"/>
    <property type="match status" value="1"/>
</dbReference>
<dbReference type="RefSeq" id="WP_378229238.1">
    <property type="nucleotide sequence ID" value="NZ_JBHSLL010000026.1"/>
</dbReference>
<sequence>MGSLTRVVIRHANRHEGTLYEGHFEITSLVGTIDRIGEHVHITITDGDGKAWGGHLLPGSAVYTTAEIVLLDLPELIFTREPCKASGYEELVIKNK</sequence>
<dbReference type="CDD" id="cd11378">
    <property type="entry name" value="DUF296"/>
    <property type="match status" value="1"/>
</dbReference>
<keyword evidence="3" id="KW-1185">Reference proteome</keyword>
<dbReference type="PROSITE" id="PS51742">
    <property type="entry name" value="PPC"/>
    <property type="match status" value="1"/>
</dbReference>
<gene>
    <name evidence="2" type="ORF">ACFPLB_10085</name>
</gene>